<accession>A0A067SZS4</accession>
<sequence>MPDCTLECLSPQKKQEIVKNDCHVIFDTLLFISQSSSPMNTIAAGTNLTMKYNTCKSFFFNSDSISTEYCRLIWADKLQLMTSTCHSRGAKCVGPSGTWFLEYEHS</sequence>
<name>A0A067SZS4_GALM3</name>
<gene>
    <name evidence="1" type="ORF">GALMADRAFT_723934</name>
</gene>
<evidence type="ECO:0000313" key="1">
    <source>
        <dbReference type="EMBL" id="KDR73189.1"/>
    </source>
</evidence>
<dbReference type="EMBL" id="KL142386">
    <property type="protein sequence ID" value="KDR73189.1"/>
    <property type="molecule type" value="Genomic_DNA"/>
</dbReference>
<dbReference type="STRING" id="685588.A0A067SZS4"/>
<evidence type="ECO:0000313" key="2">
    <source>
        <dbReference type="Proteomes" id="UP000027222"/>
    </source>
</evidence>
<organism evidence="1 2">
    <name type="scientific">Galerina marginata (strain CBS 339.88)</name>
    <dbReference type="NCBI Taxonomy" id="685588"/>
    <lineage>
        <taxon>Eukaryota</taxon>
        <taxon>Fungi</taxon>
        <taxon>Dikarya</taxon>
        <taxon>Basidiomycota</taxon>
        <taxon>Agaricomycotina</taxon>
        <taxon>Agaricomycetes</taxon>
        <taxon>Agaricomycetidae</taxon>
        <taxon>Agaricales</taxon>
        <taxon>Agaricineae</taxon>
        <taxon>Strophariaceae</taxon>
        <taxon>Galerina</taxon>
    </lineage>
</organism>
<dbReference type="HOGENOM" id="CLU_2223472_0_0_1"/>
<keyword evidence="2" id="KW-1185">Reference proteome</keyword>
<protein>
    <submittedName>
        <fullName evidence="1">Uncharacterized protein</fullName>
    </submittedName>
</protein>
<reference evidence="2" key="1">
    <citation type="journal article" date="2014" name="Proc. Natl. Acad. Sci. U.S.A.">
        <title>Extensive sampling of basidiomycete genomes demonstrates inadequacy of the white-rot/brown-rot paradigm for wood decay fungi.</title>
        <authorList>
            <person name="Riley R."/>
            <person name="Salamov A.A."/>
            <person name="Brown D.W."/>
            <person name="Nagy L.G."/>
            <person name="Floudas D."/>
            <person name="Held B.W."/>
            <person name="Levasseur A."/>
            <person name="Lombard V."/>
            <person name="Morin E."/>
            <person name="Otillar R."/>
            <person name="Lindquist E.A."/>
            <person name="Sun H."/>
            <person name="LaButti K.M."/>
            <person name="Schmutz J."/>
            <person name="Jabbour D."/>
            <person name="Luo H."/>
            <person name="Baker S.E."/>
            <person name="Pisabarro A.G."/>
            <person name="Walton J.D."/>
            <person name="Blanchette R.A."/>
            <person name="Henrissat B."/>
            <person name="Martin F."/>
            <person name="Cullen D."/>
            <person name="Hibbett D.S."/>
            <person name="Grigoriev I.V."/>
        </authorList>
    </citation>
    <scope>NUCLEOTIDE SEQUENCE [LARGE SCALE GENOMIC DNA]</scope>
    <source>
        <strain evidence="2">CBS 339.88</strain>
    </source>
</reference>
<proteinExistence type="predicted"/>
<dbReference type="OrthoDB" id="3226519at2759"/>
<dbReference type="Proteomes" id="UP000027222">
    <property type="component" value="Unassembled WGS sequence"/>
</dbReference>
<dbReference type="AlphaFoldDB" id="A0A067SZS4"/>